<organism evidence="1 2">
    <name type="scientific">Alloacidobacterium dinghuense</name>
    <dbReference type="NCBI Taxonomy" id="2763107"/>
    <lineage>
        <taxon>Bacteria</taxon>
        <taxon>Pseudomonadati</taxon>
        <taxon>Acidobacteriota</taxon>
        <taxon>Terriglobia</taxon>
        <taxon>Terriglobales</taxon>
        <taxon>Acidobacteriaceae</taxon>
        <taxon>Alloacidobacterium</taxon>
    </lineage>
</organism>
<name>A0A7G8BKK5_9BACT</name>
<dbReference type="Proteomes" id="UP000515312">
    <property type="component" value="Chromosome"/>
</dbReference>
<sequence length="82" mass="9238">MELKCADFLLDIASHTFDIERRESLWKDAIKSYNTVVLVLAAESLSVKERANINRRLDSLGTRLQRLGVVIERNDHGGLKAG</sequence>
<dbReference type="EMBL" id="CP060394">
    <property type="protein sequence ID" value="QNI33075.1"/>
    <property type="molecule type" value="Genomic_DNA"/>
</dbReference>
<reference evidence="1 2" key="1">
    <citation type="submission" date="2020-08" db="EMBL/GenBank/DDBJ databases">
        <title>Edaphobacter telluris sp. nov. and Acidobacterium dinghuensis sp. nov., two acidobacteria isolated from forest soil.</title>
        <authorList>
            <person name="Fu J."/>
            <person name="Qiu L."/>
        </authorList>
    </citation>
    <scope>NUCLEOTIDE SEQUENCE [LARGE SCALE GENOMIC DNA]</scope>
    <source>
        <strain evidence="1">4Y35</strain>
    </source>
</reference>
<proteinExistence type="predicted"/>
<keyword evidence="2" id="KW-1185">Reference proteome</keyword>
<dbReference type="AlphaFoldDB" id="A0A7G8BKK5"/>
<protein>
    <submittedName>
        <fullName evidence="1">Uncharacterized protein</fullName>
    </submittedName>
</protein>
<dbReference type="KEGG" id="adin:H7849_03605"/>
<evidence type="ECO:0000313" key="1">
    <source>
        <dbReference type="EMBL" id="QNI33075.1"/>
    </source>
</evidence>
<dbReference type="RefSeq" id="WP_186744201.1">
    <property type="nucleotide sequence ID" value="NZ_CP060394.1"/>
</dbReference>
<gene>
    <name evidence="1" type="ORF">H7849_03605</name>
</gene>
<evidence type="ECO:0000313" key="2">
    <source>
        <dbReference type="Proteomes" id="UP000515312"/>
    </source>
</evidence>
<accession>A0A7G8BKK5</accession>